<feature type="transmembrane region" description="Helical" evidence="7">
    <location>
        <begin position="113"/>
        <end position="134"/>
    </location>
</feature>
<evidence type="ECO:0000256" key="4">
    <source>
        <dbReference type="ARBA" id="ARBA00022692"/>
    </source>
</evidence>
<feature type="transmembrane region" description="Helical" evidence="7">
    <location>
        <begin position="395"/>
        <end position="417"/>
    </location>
</feature>
<keyword evidence="9" id="KW-1185">Reference proteome</keyword>
<dbReference type="EMBL" id="FOIL01000060">
    <property type="protein sequence ID" value="SET88230.1"/>
    <property type="molecule type" value="Genomic_DNA"/>
</dbReference>
<evidence type="ECO:0000256" key="1">
    <source>
        <dbReference type="ARBA" id="ARBA00004141"/>
    </source>
</evidence>
<dbReference type="PANTHER" id="PTHR42810">
    <property type="entry name" value="PURINE PERMEASE C1399.01C-RELATED"/>
    <property type="match status" value="1"/>
</dbReference>
<evidence type="ECO:0000256" key="2">
    <source>
        <dbReference type="ARBA" id="ARBA00008821"/>
    </source>
</evidence>
<dbReference type="STRING" id="1526.SAMN02910262_01051"/>
<organism evidence="8 9">
    <name type="scientific">[Clostridium] aminophilum</name>
    <dbReference type="NCBI Taxonomy" id="1526"/>
    <lineage>
        <taxon>Bacteria</taxon>
        <taxon>Bacillati</taxon>
        <taxon>Bacillota</taxon>
        <taxon>Clostridia</taxon>
        <taxon>Lachnospirales</taxon>
        <taxon>Lachnospiraceae</taxon>
    </lineage>
</organism>
<dbReference type="Proteomes" id="UP000199820">
    <property type="component" value="Unassembled WGS sequence"/>
</dbReference>
<keyword evidence="6 7" id="KW-0472">Membrane</keyword>
<dbReference type="PANTHER" id="PTHR42810:SF2">
    <property type="entry name" value="PURINE PERMEASE C1399.01C-RELATED"/>
    <property type="match status" value="1"/>
</dbReference>
<name>A0A1I0HYC7_9FIRM</name>
<feature type="transmembrane region" description="Helical" evidence="7">
    <location>
        <begin position="175"/>
        <end position="192"/>
    </location>
</feature>
<feature type="transmembrane region" description="Helical" evidence="7">
    <location>
        <begin position="423"/>
        <end position="444"/>
    </location>
</feature>
<keyword evidence="5 7" id="KW-1133">Transmembrane helix</keyword>
<feature type="transmembrane region" description="Helical" evidence="7">
    <location>
        <begin position="90"/>
        <end position="107"/>
    </location>
</feature>
<evidence type="ECO:0000256" key="3">
    <source>
        <dbReference type="ARBA" id="ARBA00022448"/>
    </source>
</evidence>
<feature type="transmembrane region" description="Helical" evidence="7">
    <location>
        <begin position="334"/>
        <end position="355"/>
    </location>
</feature>
<keyword evidence="3" id="KW-0813">Transport</keyword>
<feature type="transmembrane region" description="Helical" evidence="7">
    <location>
        <begin position="199"/>
        <end position="218"/>
    </location>
</feature>
<protein>
    <submittedName>
        <fullName evidence="8">Uracil permease</fullName>
    </submittedName>
</protein>
<proteinExistence type="inferred from homology"/>
<dbReference type="AlphaFoldDB" id="A0A1I0HYC7"/>
<evidence type="ECO:0000256" key="6">
    <source>
        <dbReference type="ARBA" id="ARBA00023136"/>
    </source>
</evidence>
<feature type="transmembrane region" description="Helical" evidence="7">
    <location>
        <begin position="64"/>
        <end position="83"/>
    </location>
</feature>
<comment type="similarity">
    <text evidence="2">Belongs to the nucleobase:cation symporter-2 (NCS2) (TC 2.A.40) family.</text>
</comment>
<dbReference type="GO" id="GO:0005886">
    <property type="term" value="C:plasma membrane"/>
    <property type="evidence" value="ECO:0007669"/>
    <property type="project" value="UniProtKB-ARBA"/>
</dbReference>
<evidence type="ECO:0000313" key="8">
    <source>
        <dbReference type="EMBL" id="SET88230.1"/>
    </source>
</evidence>
<dbReference type="InterPro" id="IPR006042">
    <property type="entry name" value="Xan_ur_permease"/>
</dbReference>
<reference evidence="8 9" key="1">
    <citation type="submission" date="2016-10" db="EMBL/GenBank/DDBJ databases">
        <authorList>
            <person name="de Groot N.N."/>
        </authorList>
    </citation>
    <scope>NUCLEOTIDE SEQUENCE [LARGE SCALE GENOMIC DNA]</scope>
    <source>
        <strain evidence="8 9">KH1P1</strain>
    </source>
</reference>
<dbReference type="eggNOG" id="COG2233">
    <property type="taxonomic scope" value="Bacteria"/>
</dbReference>
<keyword evidence="4 7" id="KW-0812">Transmembrane</keyword>
<feature type="transmembrane region" description="Helical" evidence="7">
    <location>
        <begin position="250"/>
        <end position="269"/>
    </location>
</feature>
<evidence type="ECO:0000256" key="7">
    <source>
        <dbReference type="SAM" id="Phobius"/>
    </source>
</evidence>
<feature type="transmembrane region" description="Helical" evidence="7">
    <location>
        <begin position="361"/>
        <end position="383"/>
    </location>
</feature>
<gene>
    <name evidence="8" type="ORF">SAMN04487771_10601</name>
</gene>
<dbReference type="Pfam" id="PF00860">
    <property type="entry name" value="Xan_ur_permease"/>
    <property type="match status" value="1"/>
</dbReference>
<sequence length="477" mass="50213">MSADTTGSCLIQKEKNMSNPKVKIGDDAIFDASVLGKPRVLILGIQHMFAMFGSTVLVPLLTGLSVSTTLLFAGLGTLLFHLISKNKVPAFLGSSFAFLAGYMAIAPNKEPELLPYACFGVAVSGLAYLILAVFFKTFGANKVMQFFPPVVTGPIIIAIGLNLSKSAIDSCSTNWPIALVAILIVICCNIWGRGMVKIIPILLGVIGSYIVAALAGVIDFSPVADAPWIGLPVNYGRTVFAIFTRGNADTALLITSIFTIVPISFATMMEHIGDISAISSTVGINFIRDPGLHRTLIGDGVATALASLFGAPANTTYGENTGVLTLTKVYDPMVIRLAACIAILLSFCPKFAAVIEIMPSSIVGGISLVLYGMISAVGIRNVVETKVDFSQTRNVIIAAMIMVLSIGINFSSAGALSFPTGEITLTFSGLATGSLIGILLNAILPGKDYRFENNEPNKTGVDLEMAQGKSLSKKGKK</sequence>
<evidence type="ECO:0000256" key="5">
    <source>
        <dbReference type="ARBA" id="ARBA00022989"/>
    </source>
</evidence>
<dbReference type="InterPro" id="IPR006043">
    <property type="entry name" value="NCS2"/>
</dbReference>
<comment type="subcellular location">
    <subcellularLocation>
        <location evidence="1">Membrane</location>
        <topology evidence="1">Multi-pass membrane protein</topology>
    </subcellularLocation>
</comment>
<dbReference type="GO" id="GO:0042907">
    <property type="term" value="F:xanthine transmembrane transporter activity"/>
    <property type="evidence" value="ECO:0007669"/>
    <property type="project" value="TreeGrafter"/>
</dbReference>
<feature type="transmembrane region" description="Helical" evidence="7">
    <location>
        <begin position="146"/>
        <end position="163"/>
    </location>
</feature>
<evidence type="ECO:0000313" key="9">
    <source>
        <dbReference type="Proteomes" id="UP000199820"/>
    </source>
</evidence>
<dbReference type="NCBIfam" id="TIGR00801">
    <property type="entry name" value="ncs2"/>
    <property type="match status" value="1"/>
</dbReference>
<accession>A0A1I0HYC7</accession>